<proteinExistence type="predicted"/>
<dbReference type="Proteomes" id="UP001177140">
    <property type="component" value="Unassembled WGS sequence"/>
</dbReference>
<reference evidence="2" key="1">
    <citation type="submission" date="2022-03" db="EMBL/GenBank/DDBJ databases">
        <title>A functionally conserved STORR gene fusion in Papaver species that diverged 16.8 million years ago.</title>
        <authorList>
            <person name="Catania T."/>
        </authorList>
    </citation>
    <scope>NUCLEOTIDE SEQUENCE</scope>
    <source>
        <strain evidence="2">S-191538</strain>
    </source>
</reference>
<dbReference type="InterPro" id="IPR011659">
    <property type="entry name" value="WD40"/>
</dbReference>
<dbReference type="EMBL" id="JAJJMA010214292">
    <property type="protein sequence ID" value="MCL7040593.1"/>
    <property type="molecule type" value="Genomic_DNA"/>
</dbReference>
<dbReference type="AlphaFoldDB" id="A0AA41VG50"/>
<comment type="caution">
    <text evidence="2">The sequence shown here is derived from an EMBL/GenBank/DDBJ whole genome shotgun (WGS) entry which is preliminary data.</text>
</comment>
<accession>A0AA41VG50</accession>
<sequence>MANRSSSFLFIILLHLFIILNYSIAEDGDKAQSSSTSTSIVFATLGRSDYAFDIFTIPIPASNSKDNTSSTKELQVTDGKSVNYNGFFASPTSPSLLHLLSNHSMLSQVTNSPSTLQCLVYVTERDGCSSIYLDAYNPNSSSNTRRSRSVVEQVDFPSQRVQIPLLQQQQNNIISMKDKPSISGEYLIYVSTHENPLLPRKSWAAVYATHIKTGQTHRLTPNGVADFSPSVSPSGAWVAVASSGEKGWDGEIEDLNTHIYIFKTSEHGSSKRIKVVDHGGWPCWVDDFTFYFHRSSDDGWWSVYRATLPASLGDEIHTDSVRVERITPPGFHAFTPAASVKNKKFIAVATRRPTSGFRHIELFDIKTNKFVELTKGVSPNSHHYNPFFSLDGNEIGYHKCKGRSNGEGEENKKLLLENVKSPSDKISLFRIDGSFPSFSPNGDRIAYVGFPGLFVVNRDGSGKREIFSGAAFSTAWDWKRKGVVYTSTGPTFASERTQVDIISVTIDDDEPKVQKLTTGGQNNAFPSASPGGKWVVFRSGRSGHKNLYIMDAFEGEKGGIYRLTEGPWTDTMCNWSPDGEWIAFASDRGNPGSGSYEIFFIHPDGTGLKKVVHSGIGGRTNHPWFSPGSDHFVFTTDYAAVSAEPISNPHHYQPYGDIFIARSDGSEIQRMTHNSYEDGTPAWGPTFLKPVDVVERPSSGSHCSFDDCHWLGQYAPKVAVKIKSQQRC</sequence>
<dbReference type="PANTHER" id="PTHR32161">
    <property type="entry name" value="DPP6 N-TERMINAL DOMAIN-LIKE PROTEIN"/>
    <property type="match status" value="1"/>
</dbReference>
<evidence type="ECO:0000313" key="2">
    <source>
        <dbReference type="EMBL" id="MCL7040593.1"/>
    </source>
</evidence>
<dbReference type="InterPro" id="IPR011042">
    <property type="entry name" value="6-blade_b-propeller_TolB-like"/>
</dbReference>
<feature type="chain" id="PRO_5041365994" evidence="1">
    <location>
        <begin position="26"/>
        <end position="728"/>
    </location>
</feature>
<evidence type="ECO:0000256" key="1">
    <source>
        <dbReference type="SAM" id="SignalP"/>
    </source>
</evidence>
<feature type="signal peptide" evidence="1">
    <location>
        <begin position="1"/>
        <end position="25"/>
    </location>
</feature>
<evidence type="ECO:0000313" key="3">
    <source>
        <dbReference type="Proteomes" id="UP001177140"/>
    </source>
</evidence>
<gene>
    <name evidence="2" type="ORF">MKW94_026148</name>
</gene>
<dbReference type="SUPFAM" id="SSF82171">
    <property type="entry name" value="DPP6 N-terminal domain-like"/>
    <property type="match status" value="1"/>
</dbReference>
<name>A0AA41VG50_PAPNU</name>
<keyword evidence="3" id="KW-1185">Reference proteome</keyword>
<organism evidence="2 3">
    <name type="scientific">Papaver nudicaule</name>
    <name type="common">Iceland poppy</name>
    <dbReference type="NCBI Taxonomy" id="74823"/>
    <lineage>
        <taxon>Eukaryota</taxon>
        <taxon>Viridiplantae</taxon>
        <taxon>Streptophyta</taxon>
        <taxon>Embryophyta</taxon>
        <taxon>Tracheophyta</taxon>
        <taxon>Spermatophyta</taxon>
        <taxon>Magnoliopsida</taxon>
        <taxon>Ranunculales</taxon>
        <taxon>Papaveraceae</taxon>
        <taxon>Papaveroideae</taxon>
        <taxon>Papaver</taxon>
    </lineage>
</organism>
<dbReference type="PANTHER" id="PTHR32161:SF8">
    <property type="entry name" value="DPP6 N-TERMINAL DOMAIN-LIKE PROTEIN"/>
    <property type="match status" value="1"/>
</dbReference>
<protein>
    <submittedName>
        <fullName evidence="2">Uncharacterized protein</fullName>
    </submittedName>
</protein>
<dbReference type="Pfam" id="PF07676">
    <property type="entry name" value="PD40"/>
    <property type="match status" value="3"/>
</dbReference>
<dbReference type="SUPFAM" id="SSF69304">
    <property type="entry name" value="Tricorn protease N-terminal domain"/>
    <property type="match status" value="1"/>
</dbReference>
<keyword evidence="1" id="KW-0732">Signal</keyword>
<dbReference type="Gene3D" id="2.120.10.30">
    <property type="entry name" value="TolB, C-terminal domain"/>
    <property type="match status" value="2"/>
</dbReference>